<feature type="region of interest" description="Disordered" evidence="1">
    <location>
        <begin position="408"/>
        <end position="457"/>
    </location>
</feature>
<dbReference type="OrthoDB" id="2322499at2759"/>
<gene>
    <name evidence="3" type="ORF">PV11_01434</name>
</gene>
<evidence type="ECO:0000259" key="2">
    <source>
        <dbReference type="PROSITE" id="PS50181"/>
    </source>
</evidence>
<organism evidence="3 4">
    <name type="scientific">Exophiala sideris</name>
    <dbReference type="NCBI Taxonomy" id="1016849"/>
    <lineage>
        <taxon>Eukaryota</taxon>
        <taxon>Fungi</taxon>
        <taxon>Dikarya</taxon>
        <taxon>Ascomycota</taxon>
        <taxon>Pezizomycotina</taxon>
        <taxon>Eurotiomycetes</taxon>
        <taxon>Chaetothyriomycetidae</taxon>
        <taxon>Chaetothyriales</taxon>
        <taxon>Herpotrichiellaceae</taxon>
        <taxon>Exophiala</taxon>
    </lineage>
</organism>
<dbReference type="Pfam" id="PF12937">
    <property type="entry name" value="F-box-like"/>
    <property type="match status" value="1"/>
</dbReference>
<dbReference type="SUPFAM" id="SSF81383">
    <property type="entry name" value="F-box domain"/>
    <property type="match status" value="1"/>
</dbReference>
<evidence type="ECO:0000256" key="1">
    <source>
        <dbReference type="SAM" id="MobiDB-lite"/>
    </source>
</evidence>
<dbReference type="Proteomes" id="UP000053599">
    <property type="component" value="Unassembled WGS sequence"/>
</dbReference>
<dbReference type="PROSITE" id="PS50181">
    <property type="entry name" value="FBOX"/>
    <property type="match status" value="1"/>
</dbReference>
<feature type="region of interest" description="Disordered" evidence="1">
    <location>
        <begin position="950"/>
        <end position="989"/>
    </location>
</feature>
<dbReference type="InterPro" id="IPR057214">
    <property type="entry name" value="DUF7892"/>
</dbReference>
<evidence type="ECO:0000313" key="4">
    <source>
        <dbReference type="Proteomes" id="UP000053599"/>
    </source>
</evidence>
<feature type="compositionally biased region" description="Basic and acidic residues" evidence="1">
    <location>
        <begin position="440"/>
        <end position="457"/>
    </location>
</feature>
<feature type="region of interest" description="Disordered" evidence="1">
    <location>
        <begin position="22"/>
        <end position="56"/>
    </location>
</feature>
<proteinExistence type="predicted"/>
<dbReference type="STRING" id="1016849.A0A0D1WAC5"/>
<feature type="region of interest" description="Disordered" evidence="1">
    <location>
        <begin position="1051"/>
        <end position="1120"/>
    </location>
</feature>
<dbReference type="Pfam" id="PF25422">
    <property type="entry name" value="DUF7892"/>
    <property type="match status" value="1"/>
</dbReference>
<dbReference type="CDD" id="cd09917">
    <property type="entry name" value="F-box_SF"/>
    <property type="match status" value="1"/>
</dbReference>
<dbReference type="EMBL" id="KN846951">
    <property type="protein sequence ID" value="KIV85775.1"/>
    <property type="molecule type" value="Genomic_DNA"/>
</dbReference>
<feature type="region of interest" description="Disordered" evidence="1">
    <location>
        <begin position="721"/>
        <end position="740"/>
    </location>
</feature>
<feature type="compositionally biased region" description="Low complexity" evidence="1">
    <location>
        <begin position="408"/>
        <end position="419"/>
    </location>
</feature>
<protein>
    <recommendedName>
        <fullName evidence="2">F-box domain-containing protein</fullName>
    </recommendedName>
</protein>
<name>A0A0D1WAC5_9EURO</name>
<reference evidence="3 4" key="1">
    <citation type="submission" date="2015-01" db="EMBL/GenBank/DDBJ databases">
        <title>The Genome Sequence of Exophiala sideris CBS121828.</title>
        <authorList>
            <consortium name="The Broad Institute Genomics Platform"/>
            <person name="Cuomo C."/>
            <person name="de Hoog S."/>
            <person name="Gorbushina A."/>
            <person name="Stielow B."/>
            <person name="Teixiera M."/>
            <person name="Abouelleil A."/>
            <person name="Chapman S.B."/>
            <person name="Priest M."/>
            <person name="Young S.K."/>
            <person name="Wortman J."/>
            <person name="Nusbaum C."/>
            <person name="Birren B."/>
        </authorList>
    </citation>
    <scope>NUCLEOTIDE SEQUENCE [LARGE SCALE GENOMIC DNA]</scope>
    <source>
        <strain evidence="3 4">CBS 121828</strain>
    </source>
</reference>
<dbReference type="InterPro" id="IPR001810">
    <property type="entry name" value="F-box_dom"/>
</dbReference>
<evidence type="ECO:0000313" key="3">
    <source>
        <dbReference type="EMBL" id="KIV85775.1"/>
    </source>
</evidence>
<feature type="compositionally biased region" description="Low complexity" evidence="1">
    <location>
        <begin position="727"/>
        <end position="740"/>
    </location>
</feature>
<feature type="domain" description="F-box" evidence="2">
    <location>
        <begin position="80"/>
        <end position="135"/>
    </location>
</feature>
<dbReference type="HOGENOM" id="CLU_003437_1_0_1"/>
<dbReference type="InterPro" id="IPR036047">
    <property type="entry name" value="F-box-like_dom_sf"/>
</dbReference>
<accession>A0A0D1WAC5</accession>
<dbReference type="SMART" id="SM00256">
    <property type="entry name" value="FBOX"/>
    <property type="match status" value="1"/>
</dbReference>
<sequence>MEPDQGPDLAVGRSLGKRRWTSELEDQASGISQHVPLSGSHSLHIASTKDETPRKRPRFAADVLERDPRDQIKGSGPRGRATLGDLPPEILQHIFTFLHPISLGRMICVNRYFRSLLDPAVPLPPSPSQTRYLKLRHQESVWAASRKRFLHGFPKPMHDMDELQMWRLIRRCRCQFCGKVSRKTEETASTSPWEAGPGPENVRTIWPFRIMSCGRCLENCVVKENELLLSGSSVLRPGLPYAILTPLMHYIPSAVLERTQLPPQLELTKYYFKPQVEELQAQLHKVQPLGASALEEWYKGLETSGQQANLDATRFDQWELHGGREKLASTVRDFMKDIHLPPHDQRDQQLYEGAPTLAVQSWRHPTSNVSSTGRLASTLALLGASTNESVAIPQTPGLQMPQIDVHASSALSQHHAAASGGQPPGESLIDQTVTGQHGRPRLERSKQEVEQAKLSRRKEIERRCQEFHPPIKPPTLPFMDAFKAAIQIPQPLNDKAWAVLKPRLLAQRADAERREQLQNATFSNLASEVQERQRFEEEQRVAIQNETNMWQELRAPARDRIQRYAQEFIHQTWSDGGGVTKTTASKFAAEVLCHARQRFDEVIAQEDRMLALKGTAFPQDQESLSCRRLKLKDMKWLFEDLVRPHTTRFGKELFLCRVCDTNQKLFSFEAVVQHYAAKHTSELSHGSIIVYWEADWPIDPPFDPSPNIPWVFDGGHGLPQIDKRPQPRSQAGSSRQSGQAANESLQARADYVLMSALEFWQRTDGIWDLSIPVRLFVIIQHINLQYLKRFSHELPLLHFMDLVSKLPELEFLRTLAGFRCKTCLDVLDISPSRLDEPADMERSFPDLLSHFHRLHDGPLFSEEAYPRPLSHRPYPHLPRLDWKRAMICLPSAATIKALPFSRGIDPDKLQIITDAFPEHFPQPISGGSLSEHLSDHPFAQASQVMAQQLHRAGDPTARSSGAGSYVARSEGSGDVLDEYDPHHPAPANLHRQPQVLRAIRSSPARRTTHYRTVPRYSTGHPMRQGYHYTETEAGDDWETSVREAPLSHDSVVYSHEGGSSKWSYREPPTEYSETTVGTLSEVRPGSKAMSRQSVSLAPDSDVGSRSGYVRTQPGNEGARGSTAAADFLENFDPRANEPLTSAGVATAGSLMRPTEVEMQTSRPGTVLSAQAPSHQRMNDFGIDHRSSPQRKYIHSLPLRETPHLPGTRHLGRHDNDLAVSGGFVADVPRHEALGQEYPGSLPERLHRAQYQSMSGHGGNRSPIQTIAARETRYYHEDTYNHGDRPYGYSEDTSEERYSYRIPPDPYGGIGASHEPRYIERTPHPDGREEYIQVVPRGYRAVEDDHGLLQFSEAHRYIRYDGQAIPTDTYGATYERLGEGRNRDVICMPANEAMRHPSRPSRHHPMAEDIL</sequence>
<dbReference type="Gene3D" id="1.20.1280.50">
    <property type="match status" value="1"/>
</dbReference>